<sequence length="1012" mass="113076">MDSSKAIYSSSHSLSWLNKKPSGELFFEWNLRILISFFSKASENEEVFLRVDSDFFDQIGQDIGGDAGFVNAVKQGPSSVKTQDGLADKATELCNQRLLKATGYEDPGELDSSYLNVRAPTYLPYLAALVRNFTKSNTKFYFNLKNELNLEEDFSSPDMAKLEILWEDLCTWTSTQKGKFGFFKKRTLGGYRHIGLPAAQSIVKQTDLNSLLLCFVHLQLKTGEELSDRRLQEVINYIGSLDNYFSAGFHEALHDREFRQPICEIIRYVFSDWDGSLPKKEREISGSASYKDEFELGISLMVNNTQPPSFSPCWFIPPLQDEGNFLLQNGKHSWSGRFSGTNGVSCSREVAIEQKIWDLTGEIRSTPLNFELECSGADDTKPSKTSLQLPTSGLWVLTWSQDQLSGVPQLVPSDLPAHGPAYLLASPSQAGKLVEYLELQKPDAEFMQDYGVPANWKMLFIKDCSNLTSKQRHLPDGSGQPRPRPRVIRFTGGRTVQRGYKRMYLPYDLPSIELDAAANVRLVASDGVAIEEQFHELDKSYQEESLFHGIKFTRTFALRLLKAKSANYRIRALDLKGSELASVQLKVAGVNGDLVEVKDNFSLDKFGKTQATSSGLVGVELNLPSIGLLSSNGQATSVSVQELGNDTSFLIEDACLFRKFLDTLAQSGSLDFGTAKNVLRRQIQASTVELQPIFILLELQRLGHLELSTTLKGNTARVHAIPPRFYNLPVDCSGHTVWGISGTLRLEHWESIAEAQSAWKLISVSSTSGMNNWRLVIKDNNNAQDIVKKLELDVVDMAALTIADYSGDVTEFHDNTFRNPIESIGGPEDQSHRFMASEGYFVKEPTGKIKTIGELWKLQDLDIRFDNVHVLVKDGQYAFVRDSSWGKWLAIHEFAGFLRELPGFDSELEVPINYQKQTGKVWIPARIGFPRILERALVVCSATAPSVVPLMKVNEDLLSNEMILADSQAEVLRSSNFYSGMSDGKWLVYEHVPESVAKAVASKLGATLYVCN</sequence>
<gene>
    <name evidence="1" type="ORF">HOO69_03875</name>
</gene>
<name>A0AAE7DWI1_9VIBR</name>
<dbReference type="RefSeq" id="WP_171801340.1">
    <property type="nucleotide sequence ID" value="NZ_CP053541.1"/>
</dbReference>
<accession>A0AAE7DWI1</accession>
<reference evidence="1 2" key="1">
    <citation type="submission" date="2020-05" db="EMBL/GenBank/DDBJ databases">
        <title>First description outside Europe of the emergent pathogen for shellfish aquaculture Vibrio europaeus.</title>
        <authorList>
            <person name="Dubert J."/>
            <person name="Rojas R."/>
        </authorList>
    </citation>
    <scope>NUCLEOTIDE SEQUENCE [LARGE SCALE GENOMIC DNA]</scope>
    <source>
        <strain evidence="1 2">NPI-1</strain>
    </source>
</reference>
<dbReference type="EMBL" id="CP053541">
    <property type="protein sequence ID" value="QJY35796.1"/>
    <property type="molecule type" value="Genomic_DNA"/>
</dbReference>
<evidence type="ECO:0000313" key="2">
    <source>
        <dbReference type="Proteomes" id="UP000501443"/>
    </source>
</evidence>
<protein>
    <submittedName>
        <fullName evidence="1">Uncharacterized protein</fullName>
    </submittedName>
</protein>
<evidence type="ECO:0000313" key="1">
    <source>
        <dbReference type="EMBL" id="QJY35796.1"/>
    </source>
</evidence>
<dbReference type="Proteomes" id="UP000501443">
    <property type="component" value="Chromosome 1"/>
</dbReference>
<organism evidence="1 2">
    <name type="scientific">Vibrio europaeus</name>
    <dbReference type="NCBI Taxonomy" id="300876"/>
    <lineage>
        <taxon>Bacteria</taxon>
        <taxon>Pseudomonadati</taxon>
        <taxon>Pseudomonadota</taxon>
        <taxon>Gammaproteobacteria</taxon>
        <taxon>Vibrionales</taxon>
        <taxon>Vibrionaceae</taxon>
        <taxon>Vibrio</taxon>
        <taxon>Vibrio oreintalis group</taxon>
    </lineage>
</organism>
<dbReference type="AlphaFoldDB" id="A0AAE7DWI1"/>
<proteinExistence type="predicted"/>